<dbReference type="EMBL" id="CABFJX010000046">
    <property type="protein sequence ID" value="VTT60626.1"/>
    <property type="molecule type" value="Genomic_DNA"/>
</dbReference>
<feature type="region of interest" description="Disordered" evidence="1">
    <location>
        <begin position="412"/>
        <end position="486"/>
    </location>
</feature>
<evidence type="ECO:0000313" key="2">
    <source>
        <dbReference type="EMBL" id="VTT60626.1"/>
    </source>
</evidence>
<feature type="compositionally biased region" description="Low complexity" evidence="1">
    <location>
        <begin position="824"/>
        <end position="844"/>
    </location>
</feature>
<dbReference type="AlphaFoldDB" id="A0A9Q9U5Z8"/>
<feature type="compositionally biased region" description="Basic and acidic residues" evidence="1">
    <location>
        <begin position="471"/>
        <end position="481"/>
    </location>
</feature>
<feature type="compositionally biased region" description="Low complexity" evidence="1">
    <location>
        <begin position="798"/>
        <end position="807"/>
    </location>
</feature>
<dbReference type="InterPro" id="IPR036866">
    <property type="entry name" value="RibonucZ/Hydroxyglut_hydro"/>
</dbReference>
<organism evidence="2 3">
    <name type="scientific">Fusarium fujikuroi</name>
    <name type="common">Bakanae and foot rot disease fungus</name>
    <name type="synonym">Gibberella fujikuroi</name>
    <dbReference type="NCBI Taxonomy" id="5127"/>
    <lineage>
        <taxon>Eukaryota</taxon>
        <taxon>Fungi</taxon>
        <taxon>Dikarya</taxon>
        <taxon>Ascomycota</taxon>
        <taxon>Pezizomycotina</taxon>
        <taxon>Sordariomycetes</taxon>
        <taxon>Hypocreomycetidae</taxon>
        <taxon>Hypocreales</taxon>
        <taxon>Nectriaceae</taxon>
        <taxon>Fusarium</taxon>
        <taxon>Fusarium fujikuroi species complex</taxon>
    </lineage>
</organism>
<protein>
    <recommendedName>
        <fullName evidence="4">Metallo-beta-lactamase domain-containing protein</fullName>
    </recommendedName>
</protein>
<dbReference type="Gene3D" id="3.60.15.10">
    <property type="entry name" value="Ribonuclease Z/Hydroxyacylglutathione hydrolase-like"/>
    <property type="match status" value="1"/>
</dbReference>
<feature type="compositionally biased region" description="Basic residues" evidence="1">
    <location>
        <begin position="461"/>
        <end position="470"/>
    </location>
</feature>
<evidence type="ECO:0008006" key="4">
    <source>
        <dbReference type="Google" id="ProtNLM"/>
    </source>
</evidence>
<feature type="compositionally biased region" description="Low complexity" evidence="1">
    <location>
        <begin position="706"/>
        <end position="719"/>
    </location>
</feature>
<evidence type="ECO:0000313" key="3">
    <source>
        <dbReference type="Proteomes" id="UP000760494"/>
    </source>
</evidence>
<feature type="compositionally biased region" description="Basic and acidic residues" evidence="1">
    <location>
        <begin position="412"/>
        <end position="460"/>
    </location>
</feature>
<accession>A0A9Q9U5Z8</accession>
<proteinExistence type="predicted"/>
<feature type="compositionally biased region" description="Basic and acidic residues" evidence="1">
    <location>
        <begin position="720"/>
        <end position="730"/>
    </location>
</feature>
<reference evidence="2" key="1">
    <citation type="submission" date="2019-05" db="EMBL/GenBank/DDBJ databases">
        <authorList>
            <person name="Piombo E."/>
        </authorList>
    </citation>
    <scope>NUCLEOTIDE SEQUENCE</scope>
    <source>
        <strain evidence="2">C2S</strain>
    </source>
</reference>
<feature type="region of interest" description="Disordered" evidence="1">
    <location>
        <begin position="653"/>
        <end position="873"/>
    </location>
</feature>
<sequence length="1003" mass="113951">MSLILSAWWQPIIVWEHQPVGTIDWVCNEAKKAMLPYEEKGLMKVVTYQLPVPCGDCSVHLLIDGDGQTLSAFIMDGGRDAQGLKACDVVLSGLKIITRIHNLKPHFLRVWVVTHWDKDHYEGVLELLQYEKLHQELNEYIQTDNFMLYGVTSKKVSDLARSKIIATIKLGLGVIGCNFFGEEFNKSGVGFWCVGGDGYSYDTAIDFKSLPTPQSDKNTPKKPQLVCKNSTYPTQNERSLMAATIWPNADQAKLLGVLFLIGCIYNEGNSKHDGKLLYTTRLPYWVDASKFEEWCNTDINLSGRISGLFRSDGPLSKETKFLSGNESKNALVKMFEDSQSRKNAFWRDQLKKPLQEEDDEDEEDDPPYTHQAALKDFLLNKHYNDNAGPDDSIQARVTRELEASIKEGTDWKYKMDDENEMDREAQIDTEQKADKDKMDEEVKKETVRKAGKDKEADKEKNKKKKKKKKKGENDRNTDDKQNVLISTSHNDIDGAVKAFEWPEMPFQYKLNYLLLKSPPPAMELACGCALGQHLAIFATSGSISDLVDIRRNLRQRSRKRGAAAYQASLEQFRSQFMTRFRISGNDLVDRNDIVQQNGLIEMAHEYLCVCENGSLYWPSTSDDGSLRYPRDQHEIYTNIVWFFLRKNLKDSGKRLRSTRSRTTAAANDRRPRNPSNVLGSESPTPSPPERESPDHAAAVANEDGDSSSSSESPQSSQPPRQDETINDRRPIPYGRTCSPDELAGYGIDESGHLIPDAQPRRVSQMQDLQDNLRHMGPDPRPNMVIDHREPASNPPAHTTSTGTQTGLETDEYRDRDPNAPPPSSMNSNNASQQSQQANQNGNQPRPMWPRNSIESGQRSPSPPSEVPRSPSLEPKPNIDLIFSYDVLPGFNLRLAHGAEIFLFPRELVFRLLNWQHAFDWLLVSLEAPGVLFQERIFRDDNQEFRKVMARFEQIACTMKRDYAEMGRSAVIEIAFVPECKGHSRTVLLDAWQRRWERSHGIAR</sequence>
<dbReference type="Proteomes" id="UP000760494">
    <property type="component" value="Unassembled WGS sequence"/>
</dbReference>
<comment type="caution">
    <text evidence="2">The sequence shown here is derived from an EMBL/GenBank/DDBJ whole genome shotgun (WGS) entry which is preliminary data.</text>
</comment>
<evidence type="ECO:0000256" key="1">
    <source>
        <dbReference type="SAM" id="MobiDB-lite"/>
    </source>
</evidence>
<gene>
    <name evidence="2" type="ORF">C2S_4207</name>
</gene>
<name>A0A9Q9U5Z8_FUSFU</name>